<name>A0A563VJG5_9CYAN</name>
<dbReference type="EMBL" id="CAACVJ010000008">
    <property type="protein sequence ID" value="VEP11455.1"/>
    <property type="molecule type" value="Genomic_DNA"/>
</dbReference>
<keyword evidence="1" id="KW-0042">Antenna complex</keyword>
<dbReference type="InterPro" id="IPR016024">
    <property type="entry name" value="ARM-type_fold"/>
</dbReference>
<dbReference type="Gene3D" id="1.25.10.10">
    <property type="entry name" value="Leucine-rich Repeat Variant"/>
    <property type="match status" value="1"/>
</dbReference>
<protein>
    <recommendedName>
        <fullName evidence="5">Leucine rich repeat variant</fullName>
    </recommendedName>
</protein>
<keyword evidence="2" id="KW-0605">Phycobilisome</keyword>
<evidence type="ECO:0008006" key="5">
    <source>
        <dbReference type="Google" id="ProtNLM"/>
    </source>
</evidence>
<keyword evidence="4" id="KW-1185">Reference proteome</keyword>
<reference evidence="3 4" key="1">
    <citation type="submission" date="2019-01" db="EMBL/GenBank/DDBJ databases">
        <authorList>
            <person name="Brito A."/>
        </authorList>
    </citation>
    <scope>NUCLEOTIDE SEQUENCE [LARGE SCALE GENOMIC DNA]</scope>
    <source>
        <strain evidence="3">1</strain>
    </source>
</reference>
<organism evidence="3 4">
    <name type="scientific">Hyella patelloides LEGE 07179</name>
    <dbReference type="NCBI Taxonomy" id="945734"/>
    <lineage>
        <taxon>Bacteria</taxon>
        <taxon>Bacillati</taxon>
        <taxon>Cyanobacteriota</taxon>
        <taxon>Cyanophyceae</taxon>
        <taxon>Pleurocapsales</taxon>
        <taxon>Hyellaceae</taxon>
        <taxon>Hyella</taxon>
    </lineage>
</organism>
<dbReference type="OrthoDB" id="505066at2"/>
<dbReference type="RefSeq" id="WP_144868934.1">
    <property type="nucleotide sequence ID" value="NZ_LR213861.1"/>
</dbReference>
<evidence type="ECO:0000256" key="2">
    <source>
        <dbReference type="ARBA" id="ARBA00022738"/>
    </source>
</evidence>
<dbReference type="SUPFAM" id="SSF48371">
    <property type="entry name" value="ARM repeat"/>
    <property type="match status" value="1"/>
</dbReference>
<dbReference type="GO" id="GO:0030089">
    <property type="term" value="C:phycobilisome"/>
    <property type="evidence" value="ECO:0007669"/>
    <property type="project" value="UniProtKB-KW"/>
</dbReference>
<evidence type="ECO:0000256" key="1">
    <source>
        <dbReference type="ARBA" id="ARBA00022549"/>
    </source>
</evidence>
<evidence type="ECO:0000313" key="3">
    <source>
        <dbReference type="EMBL" id="VEP11455.1"/>
    </source>
</evidence>
<gene>
    <name evidence="3" type="ORF">H1P_1050006</name>
</gene>
<dbReference type="InterPro" id="IPR011989">
    <property type="entry name" value="ARM-like"/>
</dbReference>
<dbReference type="AlphaFoldDB" id="A0A563VJG5"/>
<proteinExistence type="predicted"/>
<sequence>MEQLFSIKPDATAKDLEESIKSNANNIEVCKQVAKHPNTSPKTLKELFGLVPVEVLNNPIIDLLILENPNFLTDLCKSCPDCFQDVPLPLFFLEWAINHADSWLLCSIAIATKTPVSILEKLASYDDREVRYQVARNPNISENIIEKLAKDSDLDVLRGLTENQKTPSHVLENLASNKHSYVRCFIARNPNISEDVIEKLAKDSDLEVLRGLAENQKTPHHVLENLAFNKHSYIRSVVAINPNISEEMIEKLAKDREIKVLRGLAENQKTPHHILENLSQHQDNSIRQAVASNQNISLSIMKQFLRDKSNSVKAALARNKKMTFIFLNELAKNAINNQDTNEILPILLSIRLNPNITLELEERLSQICIKTFQKLNSSQPFTLDFNEIREFTDLEMKRVSWTKEIGRNYLLKTYGKKSRLHLTDRELIEFCQHIINLPTSEKIKKST</sequence>
<accession>A0A563VJG5</accession>
<evidence type="ECO:0000313" key="4">
    <source>
        <dbReference type="Proteomes" id="UP000320055"/>
    </source>
</evidence>
<dbReference type="Proteomes" id="UP000320055">
    <property type="component" value="Unassembled WGS sequence"/>
</dbReference>